<reference evidence="1 2" key="1">
    <citation type="journal article" date="2005" name="PLoS Genet.">
        <title>Life in hot carbon monoxide: the complete genome sequence of Carboxydothermus hydrogenoformans Z-2901.</title>
        <authorList>
            <person name="Wu M."/>
            <person name="Ren Q."/>
            <person name="Durkin A.S."/>
            <person name="Daugherty S.C."/>
            <person name="Brinkac L.M."/>
            <person name="Dodson R.J."/>
            <person name="Madupu R."/>
            <person name="Sullivan S.A."/>
            <person name="Kolonay J.F."/>
            <person name="Haft D.H."/>
            <person name="Nelson W.C."/>
            <person name="Tallon L.J."/>
            <person name="Jones K.M."/>
            <person name="Ulrich L.E."/>
            <person name="Gonzalez J.M."/>
            <person name="Zhulin I.B."/>
            <person name="Robb F.T."/>
            <person name="Eisen J.A."/>
        </authorList>
    </citation>
    <scope>NUCLEOTIDE SEQUENCE [LARGE SCALE GENOMIC DNA]</scope>
    <source>
        <strain evidence="2">ATCC BAA-161 / DSM 6008 / Z-2901</strain>
    </source>
</reference>
<dbReference type="RefSeq" id="WP_011344978.1">
    <property type="nucleotide sequence ID" value="NC_007503.1"/>
</dbReference>
<dbReference type="EMBL" id="CP000141">
    <property type="protein sequence ID" value="ABB15766.1"/>
    <property type="molecule type" value="Genomic_DNA"/>
</dbReference>
<dbReference type="AlphaFoldDB" id="Q3AAC9"/>
<organism evidence="1 2">
    <name type="scientific">Carboxydothermus hydrogenoformans (strain ATCC BAA-161 / DSM 6008 / Z-2901)</name>
    <dbReference type="NCBI Taxonomy" id="246194"/>
    <lineage>
        <taxon>Bacteria</taxon>
        <taxon>Bacillati</taxon>
        <taxon>Bacillota</taxon>
        <taxon>Clostridia</taxon>
        <taxon>Thermoanaerobacterales</taxon>
        <taxon>Thermoanaerobacteraceae</taxon>
        <taxon>Carboxydothermus</taxon>
    </lineage>
</organism>
<dbReference type="KEGG" id="chy:CHY_2086"/>
<dbReference type="OrthoDB" id="9780944at2"/>
<gene>
    <name evidence="1" type="ordered locus">CHY_2086</name>
</gene>
<keyword evidence="2" id="KW-1185">Reference proteome</keyword>
<sequence>MGHTTFFAKRTGTNGDIARAIKLLKDEEYDAAGIGGINFYYYLGKKRYPLLEAQQIKKATSKPLADGSFIKPLLDLKAVELAQKLQLLPQNFNALLTSYLDRPWLYAGLRKAGAKKVLIGDAAFALKLPLFFPGEKLFTIAGILTLPVLRTIPIKYLYPLGTKQEKNTPRYNKVFSRCQVVAGDFHFLRRYCPDLTGKVIITTTLRKEDIAFLKSKGALAVVGSGGDFQGISPGANLLEAMACAYFKKNPGGITNEEYANFLEAISYKPLVQIFSK</sequence>
<dbReference type="Proteomes" id="UP000002706">
    <property type="component" value="Chromosome"/>
</dbReference>
<proteinExistence type="predicted"/>
<evidence type="ECO:0008006" key="3">
    <source>
        <dbReference type="Google" id="ProtNLM"/>
    </source>
</evidence>
<accession>Q3AAC9</accession>
<evidence type="ECO:0000313" key="2">
    <source>
        <dbReference type="Proteomes" id="UP000002706"/>
    </source>
</evidence>
<dbReference type="HOGENOM" id="CLU_1007311_0_0_9"/>
<dbReference type="InParanoid" id="Q3AAC9"/>
<evidence type="ECO:0000313" key="1">
    <source>
        <dbReference type="EMBL" id="ABB15766.1"/>
    </source>
</evidence>
<dbReference type="eggNOG" id="COG5322">
    <property type="taxonomic scope" value="Bacteria"/>
</dbReference>
<protein>
    <recommendedName>
        <fullName evidence="3">Quinate 5-dehydrogenase</fullName>
    </recommendedName>
</protein>
<name>Q3AAC9_CARHZ</name>
<dbReference type="STRING" id="246194.CHY_2086"/>